<accession>A0A2P2NR82</accession>
<reference evidence="1" key="1">
    <citation type="submission" date="2018-02" db="EMBL/GenBank/DDBJ databases">
        <title>Rhizophora mucronata_Transcriptome.</title>
        <authorList>
            <person name="Meera S.P."/>
            <person name="Sreeshan A."/>
            <person name="Augustine A."/>
        </authorList>
    </citation>
    <scope>NUCLEOTIDE SEQUENCE</scope>
    <source>
        <tissue evidence="1">Leaf</tissue>
    </source>
</reference>
<evidence type="ECO:0000313" key="1">
    <source>
        <dbReference type="EMBL" id="MBX45022.1"/>
    </source>
</evidence>
<sequence length="88" mass="10132">MMIDKPSLNLKNPITQITQHRNENNVSHFSLAPLRPTHNTCLTRQTQKHLRLNLTKTLGPSCNEPNCTPKGKYSTYCHHSPFRNSIQH</sequence>
<protein>
    <submittedName>
        <fullName evidence="1">Uncharacterized protein</fullName>
    </submittedName>
</protein>
<proteinExistence type="predicted"/>
<name>A0A2P2NR82_RHIMU</name>
<dbReference type="EMBL" id="GGEC01064538">
    <property type="protein sequence ID" value="MBX45022.1"/>
    <property type="molecule type" value="Transcribed_RNA"/>
</dbReference>
<organism evidence="1">
    <name type="scientific">Rhizophora mucronata</name>
    <name type="common">Asiatic mangrove</name>
    <dbReference type="NCBI Taxonomy" id="61149"/>
    <lineage>
        <taxon>Eukaryota</taxon>
        <taxon>Viridiplantae</taxon>
        <taxon>Streptophyta</taxon>
        <taxon>Embryophyta</taxon>
        <taxon>Tracheophyta</taxon>
        <taxon>Spermatophyta</taxon>
        <taxon>Magnoliopsida</taxon>
        <taxon>eudicotyledons</taxon>
        <taxon>Gunneridae</taxon>
        <taxon>Pentapetalae</taxon>
        <taxon>rosids</taxon>
        <taxon>fabids</taxon>
        <taxon>Malpighiales</taxon>
        <taxon>Rhizophoraceae</taxon>
        <taxon>Rhizophora</taxon>
    </lineage>
</organism>
<dbReference type="AlphaFoldDB" id="A0A2P2NR82"/>